<keyword evidence="5" id="KW-0411">Iron-sulfur</keyword>
<dbReference type="InterPro" id="IPR013785">
    <property type="entry name" value="Aldolase_TIM"/>
</dbReference>
<dbReference type="CDD" id="cd01335">
    <property type="entry name" value="Radical_SAM"/>
    <property type="match status" value="1"/>
</dbReference>
<dbReference type="InterPro" id="IPR050377">
    <property type="entry name" value="Radical_SAM_PqqE_MftC-like"/>
</dbReference>
<dbReference type="SUPFAM" id="SSF102114">
    <property type="entry name" value="Radical SAM enzymes"/>
    <property type="match status" value="1"/>
</dbReference>
<evidence type="ECO:0000256" key="5">
    <source>
        <dbReference type="ARBA" id="ARBA00023014"/>
    </source>
</evidence>
<keyword evidence="4" id="KW-0408">Iron</keyword>
<dbReference type="GO" id="GO:0051536">
    <property type="term" value="F:iron-sulfur cluster binding"/>
    <property type="evidence" value="ECO:0007669"/>
    <property type="project" value="UniProtKB-KW"/>
</dbReference>
<dbReference type="InterPro" id="IPR022563">
    <property type="entry name" value="DUF3463"/>
</dbReference>
<evidence type="ECO:0000313" key="7">
    <source>
        <dbReference type="EMBL" id="GFO61287.1"/>
    </source>
</evidence>
<feature type="domain" description="Radical SAM core" evidence="6">
    <location>
        <begin position="28"/>
        <end position="251"/>
    </location>
</feature>
<proteinExistence type="predicted"/>
<evidence type="ECO:0000256" key="1">
    <source>
        <dbReference type="ARBA" id="ARBA00001966"/>
    </source>
</evidence>
<keyword evidence="8" id="KW-1185">Reference proteome</keyword>
<dbReference type="GO" id="GO:0046872">
    <property type="term" value="F:metal ion binding"/>
    <property type="evidence" value="ECO:0007669"/>
    <property type="project" value="UniProtKB-KW"/>
</dbReference>
<dbReference type="Proteomes" id="UP000556026">
    <property type="component" value="Unassembled WGS sequence"/>
</dbReference>
<gene>
    <name evidence="7" type="primary">hpnH</name>
    <name evidence="7" type="ORF">GMST_36120</name>
</gene>
<dbReference type="InterPro" id="IPR017833">
    <property type="entry name" value="Hopanoid_synth-assoc_rSAM_HpnH"/>
</dbReference>
<organism evidence="7 8">
    <name type="scientific">Geomonas silvestris</name>
    <dbReference type="NCBI Taxonomy" id="2740184"/>
    <lineage>
        <taxon>Bacteria</taxon>
        <taxon>Pseudomonadati</taxon>
        <taxon>Thermodesulfobacteriota</taxon>
        <taxon>Desulfuromonadia</taxon>
        <taxon>Geobacterales</taxon>
        <taxon>Geobacteraceae</taxon>
        <taxon>Geomonas</taxon>
    </lineage>
</organism>
<comment type="caution">
    <text evidence="7">The sequence shown here is derived from an EMBL/GenBank/DDBJ whole genome shotgun (WGS) entry which is preliminary data.</text>
</comment>
<dbReference type="PANTHER" id="PTHR11228">
    <property type="entry name" value="RADICAL SAM DOMAIN PROTEIN"/>
    <property type="match status" value="1"/>
</dbReference>
<dbReference type="InterPro" id="IPR006638">
    <property type="entry name" value="Elp3/MiaA/NifB-like_rSAM"/>
</dbReference>
<dbReference type="Pfam" id="PF11946">
    <property type="entry name" value="DUF3463"/>
    <property type="match status" value="1"/>
</dbReference>
<dbReference type="AlphaFoldDB" id="A0A6V8MN47"/>
<dbReference type="InterPro" id="IPR058240">
    <property type="entry name" value="rSAM_sf"/>
</dbReference>
<keyword evidence="3" id="KW-0479">Metal-binding</keyword>
<evidence type="ECO:0000259" key="6">
    <source>
        <dbReference type="PROSITE" id="PS51918"/>
    </source>
</evidence>
<dbReference type="GO" id="GO:0003824">
    <property type="term" value="F:catalytic activity"/>
    <property type="evidence" value="ECO:0007669"/>
    <property type="project" value="InterPro"/>
</dbReference>
<dbReference type="Pfam" id="PF04055">
    <property type="entry name" value="Radical_SAM"/>
    <property type="match status" value="1"/>
</dbReference>
<sequence length="336" mass="39185">MDLNMRFPMRLNYDLTKYIVSNKLQKVEKYPLVLMLEPTHLCNLACSGCGRIREYADTIQDMLTLQQCLDSVDECPAPVVTITGGEPFLYPHIYPLIDAVLERGKHIYLCTNALLLEKALDNMKPHPNFILNIHMDGMEETHDRILERKGTFKIAIEAIKKAKRLGFRICTNTTIFKETDLVEIEMLFSHLRDLGVDGFLVAPGFGYEAVGEKLFLERREIQKKFEQVYEMSKRFCFYSTPMYLRFLKGEKQLECTPWGNPTRNTRGWKAPCYLITDAHYPTFKEMMEKTEWDKYGVGKDPRCAQCMMHCGFEPSVVAEIGKSWKDMWEMFLWNMT</sequence>
<reference evidence="8" key="1">
    <citation type="submission" date="2020-06" db="EMBL/GenBank/DDBJ databases">
        <title>Draft genomic sequence of Geomonas sp. Red330.</title>
        <authorList>
            <person name="Itoh H."/>
            <person name="Zhenxing X."/>
            <person name="Ushijima N."/>
            <person name="Masuda Y."/>
            <person name="Shiratori Y."/>
            <person name="Senoo K."/>
        </authorList>
    </citation>
    <scope>NUCLEOTIDE SEQUENCE [LARGE SCALE GENOMIC DNA]</scope>
    <source>
        <strain evidence="8">Red330</strain>
    </source>
</reference>
<dbReference type="SFLD" id="SFLDS00029">
    <property type="entry name" value="Radical_SAM"/>
    <property type="match status" value="1"/>
</dbReference>
<dbReference type="InterPro" id="IPR007197">
    <property type="entry name" value="rSAM"/>
</dbReference>
<dbReference type="SMART" id="SM00729">
    <property type="entry name" value="Elp3"/>
    <property type="match status" value="1"/>
</dbReference>
<dbReference type="SFLD" id="SFLDF00397">
    <property type="entry name" value="adenosyl-hopene_transferase"/>
    <property type="match status" value="1"/>
</dbReference>
<dbReference type="EMBL" id="BLXX01000013">
    <property type="protein sequence ID" value="GFO61287.1"/>
    <property type="molecule type" value="Genomic_DNA"/>
</dbReference>
<protein>
    <submittedName>
        <fullName evidence="7">Hopanoid biosynthesis associated radical SAM protein HpnH</fullName>
    </submittedName>
</protein>
<dbReference type="PROSITE" id="PS51918">
    <property type="entry name" value="RADICAL_SAM"/>
    <property type="match status" value="1"/>
</dbReference>
<dbReference type="Gene3D" id="3.20.20.70">
    <property type="entry name" value="Aldolase class I"/>
    <property type="match status" value="1"/>
</dbReference>
<name>A0A6V8MN47_9BACT</name>
<dbReference type="NCBIfam" id="TIGR03470">
    <property type="entry name" value="HpnH"/>
    <property type="match status" value="1"/>
</dbReference>
<evidence type="ECO:0000313" key="8">
    <source>
        <dbReference type="Proteomes" id="UP000556026"/>
    </source>
</evidence>
<dbReference type="SFLD" id="SFLDG01067">
    <property type="entry name" value="SPASM/twitch_domain_containing"/>
    <property type="match status" value="1"/>
</dbReference>
<comment type="cofactor">
    <cofactor evidence="1">
        <name>[4Fe-4S] cluster</name>
        <dbReference type="ChEBI" id="CHEBI:49883"/>
    </cofactor>
</comment>
<evidence type="ECO:0000256" key="3">
    <source>
        <dbReference type="ARBA" id="ARBA00022723"/>
    </source>
</evidence>
<evidence type="ECO:0000256" key="4">
    <source>
        <dbReference type="ARBA" id="ARBA00023004"/>
    </source>
</evidence>
<evidence type="ECO:0000256" key="2">
    <source>
        <dbReference type="ARBA" id="ARBA00022691"/>
    </source>
</evidence>
<accession>A0A6V8MN47</accession>
<keyword evidence="2" id="KW-0949">S-adenosyl-L-methionine</keyword>
<dbReference type="PANTHER" id="PTHR11228:SF22">
    <property type="entry name" value="PEPTIDE BIOSYNTHESIS PROTEIN YYDG-RELATED"/>
    <property type="match status" value="1"/>
</dbReference>